<sequence length="184" mass="21301">MVKNFGGKHGKKIARKNANTVQIEKKLRFASGPEELYGIVTKCQGNGIFLVICNDQKERLCIIRNKFTGRNKQSNLITIGSWIIIGLRTWETVKENKKEKCDLLEIYNNNEKHKLLQNCDINLSYLIQQENIILNINDDEIDKQTQHISFVNNNSDINYDDNANLVEDETENNIIEDDINFDEI</sequence>
<name>A0AB39JEQ4_9VIRU</name>
<evidence type="ECO:0000313" key="2">
    <source>
        <dbReference type="EMBL" id="XDO01856.1"/>
    </source>
</evidence>
<dbReference type="InterPro" id="IPR012340">
    <property type="entry name" value="NA-bd_OB-fold"/>
</dbReference>
<accession>A0AB39JEQ4</accession>
<protein>
    <recommendedName>
        <fullName evidence="1">S1-like domain-containing protein</fullName>
    </recommendedName>
</protein>
<dbReference type="PANTHER" id="PTHR21668">
    <property type="entry name" value="EIF-1A"/>
    <property type="match status" value="1"/>
</dbReference>
<dbReference type="EMBL" id="PP542043">
    <property type="protein sequence ID" value="XDO01856.1"/>
    <property type="molecule type" value="Genomic_DNA"/>
</dbReference>
<dbReference type="PROSITE" id="PS50832">
    <property type="entry name" value="S1_IF1_TYPE"/>
    <property type="match status" value="1"/>
</dbReference>
<dbReference type="GO" id="GO:0003723">
    <property type="term" value="F:RNA binding"/>
    <property type="evidence" value="ECO:0007669"/>
    <property type="project" value="InterPro"/>
</dbReference>
<organism evidence="2">
    <name type="scientific">Florenciella sp. virus SA2</name>
    <dbReference type="NCBI Taxonomy" id="3240092"/>
    <lineage>
        <taxon>Viruses</taxon>
    </lineage>
</organism>
<proteinExistence type="predicted"/>
<dbReference type="SUPFAM" id="SSF50249">
    <property type="entry name" value="Nucleic acid-binding proteins"/>
    <property type="match status" value="1"/>
</dbReference>
<evidence type="ECO:0000259" key="1">
    <source>
        <dbReference type="PROSITE" id="PS50832"/>
    </source>
</evidence>
<gene>
    <name evidence="2" type="ORF">FloV-SA2_00030</name>
</gene>
<feature type="domain" description="S1-like" evidence="1">
    <location>
        <begin position="24"/>
        <end position="108"/>
    </location>
</feature>
<dbReference type="InterPro" id="IPR001253">
    <property type="entry name" value="TIF_eIF-1A"/>
</dbReference>
<dbReference type="InterPro" id="IPR006196">
    <property type="entry name" value="RNA-binding_domain_S1_IF1"/>
</dbReference>
<dbReference type="Gene3D" id="2.40.50.140">
    <property type="entry name" value="Nucleic acid-binding proteins"/>
    <property type="match status" value="1"/>
</dbReference>
<reference evidence="2" key="1">
    <citation type="submission" date="2024-03" db="EMBL/GenBank/DDBJ databases">
        <title>Eukaryotic viruses encode the ribosomal protein eL40.</title>
        <authorList>
            <person name="Thomy J."/>
            <person name="Schvarcz C.R."/>
            <person name="McBeain K.A."/>
            <person name="Edwards K.F."/>
            <person name="Steward G.F."/>
        </authorList>
    </citation>
    <scope>NUCLEOTIDE SEQUENCE</scope>
    <source>
        <strain evidence="2">FloV-SA2</strain>
    </source>
</reference>